<proteinExistence type="predicted"/>
<name>A0A8J3UDK6_9ACTN</name>
<sequence>MVRRLSWRWAICETHCICVMTVYELMSYGGIYRLRRTTERRDGHAVSYAGGWRRFIEAGYSAGLTP</sequence>
<dbReference type="EMBL" id="BOOP01000008">
    <property type="protein sequence ID" value="GII37080.1"/>
    <property type="molecule type" value="Genomic_DNA"/>
</dbReference>
<protein>
    <submittedName>
        <fullName evidence="1">Uncharacterized protein</fullName>
    </submittedName>
</protein>
<evidence type="ECO:0000313" key="1">
    <source>
        <dbReference type="EMBL" id="GII37080.1"/>
    </source>
</evidence>
<keyword evidence="2" id="KW-1185">Reference proteome</keyword>
<reference evidence="1 2" key="1">
    <citation type="submission" date="2021-01" db="EMBL/GenBank/DDBJ databases">
        <title>Whole genome shotgun sequence of Planotetraspora phitsanulokensis NBRC 104273.</title>
        <authorList>
            <person name="Komaki H."/>
            <person name="Tamura T."/>
        </authorList>
    </citation>
    <scope>NUCLEOTIDE SEQUENCE [LARGE SCALE GENOMIC DNA]</scope>
    <source>
        <strain evidence="1 2">NBRC 104273</strain>
    </source>
</reference>
<dbReference type="Proteomes" id="UP000622547">
    <property type="component" value="Unassembled WGS sequence"/>
</dbReference>
<organism evidence="1 2">
    <name type="scientific">Planotetraspora phitsanulokensis</name>
    <dbReference type="NCBI Taxonomy" id="575192"/>
    <lineage>
        <taxon>Bacteria</taxon>
        <taxon>Bacillati</taxon>
        <taxon>Actinomycetota</taxon>
        <taxon>Actinomycetes</taxon>
        <taxon>Streptosporangiales</taxon>
        <taxon>Streptosporangiaceae</taxon>
        <taxon>Planotetraspora</taxon>
    </lineage>
</organism>
<evidence type="ECO:0000313" key="2">
    <source>
        <dbReference type="Proteomes" id="UP000622547"/>
    </source>
</evidence>
<gene>
    <name evidence="1" type="ORF">Pph01_20830</name>
</gene>
<dbReference type="AlphaFoldDB" id="A0A8J3UDK6"/>
<accession>A0A8J3UDK6</accession>
<comment type="caution">
    <text evidence="1">The sequence shown here is derived from an EMBL/GenBank/DDBJ whole genome shotgun (WGS) entry which is preliminary data.</text>
</comment>